<dbReference type="Proteomes" id="UP000683360">
    <property type="component" value="Unassembled WGS sequence"/>
</dbReference>
<dbReference type="Gene3D" id="3.30.420.10">
    <property type="entry name" value="Ribonuclease H-like superfamily/Ribonuclease H"/>
    <property type="match status" value="1"/>
</dbReference>
<dbReference type="PANTHER" id="PTHR33568">
    <property type="entry name" value="DNA POLYMERASE"/>
    <property type="match status" value="1"/>
</dbReference>
<comment type="caution">
    <text evidence="10">The sequence shown here is derived from an EMBL/GenBank/DDBJ whole genome shotgun (WGS) entry which is preliminary data.</text>
</comment>
<dbReference type="OrthoDB" id="6143194at2759"/>
<evidence type="ECO:0000256" key="2">
    <source>
        <dbReference type="ARBA" id="ARBA00012417"/>
    </source>
</evidence>
<protein>
    <recommendedName>
        <fullName evidence="2">DNA-directed DNA polymerase</fullName>
        <ecNumber evidence="2">2.7.7.7</ecNumber>
    </recommendedName>
</protein>
<sequence>MHVAAGLDLTFLDSLNFLQMKLSKIPACFDLTEMKKGYFPHLFNKKENKHYVGSYPSLEYYGVDYMSAKERTEFEKWHLSKNNEVFDFQRELREYCISDVDILRKGCMKFREIMMSVTSTTKKNDKGKTVKLPGLDPFNYVTIASACQAIYRELFLEEEYETYLTNRITRRPLKDQRNMRKVTLQTHSAKHPFVGWNGKWRSVDEKGAPLYIKHALNEGEHRLPGTRYRLDGYVEKTKTAYEFHGCVVHGCPQCYPQDRSSTKHPLTKHTMNELYYATKRKEMFLKRMGYKYVCIWEHEYHRKINLEEGMKEYVTSLDVVDRLNVRDSFLEDDLYPSVNKYAKYVCGHPDIITSNFKDLSLYFGFAKVRVLPPRNLFHPVLPYTTRDGKLKFPLCKKCADIEFQDKCVCLDKDRAIVGTWCTPELELAVSKGYQILKLYEVYHFNDTSEYDRKTGTGGLFAGYVNMFLKLKQEASGFPQECQTEEEKLDYIIKYAEKENIRLDYEQINKNPGLRTLAKICLNSFWGKFGQRLNMSQLTFLYNTEVDKFFQLLSDSTKKSLIFISSVMT</sequence>
<keyword evidence="11" id="KW-1185">Reference proteome</keyword>
<keyword evidence="5" id="KW-0235">DNA replication</keyword>
<evidence type="ECO:0000256" key="5">
    <source>
        <dbReference type="ARBA" id="ARBA00022705"/>
    </source>
</evidence>
<organism evidence="10 11">
    <name type="scientific">Mytilus edulis</name>
    <name type="common">Blue mussel</name>
    <dbReference type="NCBI Taxonomy" id="6550"/>
    <lineage>
        <taxon>Eukaryota</taxon>
        <taxon>Metazoa</taxon>
        <taxon>Spiralia</taxon>
        <taxon>Lophotrochozoa</taxon>
        <taxon>Mollusca</taxon>
        <taxon>Bivalvia</taxon>
        <taxon>Autobranchia</taxon>
        <taxon>Pteriomorphia</taxon>
        <taxon>Mytilida</taxon>
        <taxon>Mytiloidea</taxon>
        <taxon>Mytilidae</taxon>
        <taxon>Mytilinae</taxon>
        <taxon>Mytilus</taxon>
    </lineage>
</organism>
<keyword evidence="4" id="KW-0548">Nucleotidyltransferase</keyword>
<accession>A0A8S3TY64</accession>
<dbReference type="InterPro" id="IPR012337">
    <property type="entry name" value="RNaseH-like_sf"/>
</dbReference>
<dbReference type="EC" id="2.7.7.7" evidence="2"/>
<name>A0A8S3TY64_MYTED</name>
<dbReference type="Pfam" id="PF03175">
    <property type="entry name" value="DNA_pol_B_2"/>
    <property type="match status" value="1"/>
</dbReference>
<evidence type="ECO:0000256" key="4">
    <source>
        <dbReference type="ARBA" id="ARBA00022695"/>
    </source>
</evidence>
<dbReference type="GO" id="GO:0003677">
    <property type="term" value="F:DNA binding"/>
    <property type="evidence" value="ECO:0007669"/>
    <property type="project" value="UniProtKB-KW"/>
</dbReference>
<gene>
    <name evidence="10" type="ORF">MEDL_50926</name>
</gene>
<dbReference type="SUPFAM" id="SSF53098">
    <property type="entry name" value="Ribonuclease H-like"/>
    <property type="match status" value="1"/>
</dbReference>
<dbReference type="GO" id="GO:0003887">
    <property type="term" value="F:DNA-directed DNA polymerase activity"/>
    <property type="evidence" value="ECO:0007669"/>
    <property type="project" value="UniProtKB-KW"/>
</dbReference>
<evidence type="ECO:0000313" key="10">
    <source>
        <dbReference type="EMBL" id="CAG2238521.1"/>
    </source>
</evidence>
<evidence type="ECO:0000256" key="7">
    <source>
        <dbReference type="ARBA" id="ARBA00023125"/>
    </source>
</evidence>
<reference evidence="10" key="1">
    <citation type="submission" date="2021-03" db="EMBL/GenBank/DDBJ databases">
        <authorList>
            <person name="Bekaert M."/>
        </authorList>
    </citation>
    <scope>NUCLEOTIDE SEQUENCE</scope>
</reference>
<evidence type="ECO:0000256" key="3">
    <source>
        <dbReference type="ARBA" id="ARBA00022679"/>
    </source>
</evidence>
<keyword evidence="3" id="KW-0808">Transferase</keyword>
<dbReference type="InterPro" id="IPR004868">
    <property type="entry name" value="DNA-dir_DNA_pol_B_mt/vir"/>
</dbReference>
<dbReference type="GO" id="GO:0000166">
    <property type="term" value="F:nucleotide binding"/>
    <property type="evidence" value="ECO:0007669"/>
    <property type="project" value="InterPro"/>
</dbReference>
<keyword evidence="6" id="KW-0239">DNA-directed DNA polymerase</keyword>
<dbReference type="GO" id="GO:0006260">
    <property type="term" value="P:DNA replication"/>
    <property type="evidence" value="ECO:0007669"/>
    <property type="project" value="UniProtKB-KW"/>
</dbReference>
<comment type="similarity">
    <text evidence="1">Belongs to the DNA polymerase type-B family.</text>
</comment>
<dbReference type="Gene3D" id="3.40.960.10">
    <property type="entry name" value="VSR Endonuclease"/>
    <property type="match status" value="1"/>
</dbReference>
<dbReference type="AlphaFoldDB" id="A0A8S3TY64"/>
<evidence type="ECO:0000259" key="9">
    <source>
        <dbReference type="Pfam" id="PF03175"/>
    </source>
</evidence>
<dbReference type="SUPFAM" id="SSF56672">
    <property type="entry name" value="DNA/RNA polymerases"/>
    <property type="match status" value="1"/>
</dbReference>
<dbReference type="EMBL" id="CAJPWZ010002449">
    <property type="protein sequence ID" value="CAG2238521.1"/>
    <property type="molecule type" value="Genomic_DNA"/>
</dbReference>
<dbReference type="PANTHER" id="PTHR33568:SF3">
    <property type="entry name" value="DNA-DIRECTED DNA POLYMERASE"/>
    <property type="match status" value="1"/>
</dbReference>
<feature type="domain" description="DNA-directed DNA polymerase family B mitochondria/virus" evidence="9">
    <location>
        <begin position="8"/>
        <end position="161"/>
    </location>
</feature>
<comment type="catalytic activity">
    <reaction evidence="8">
        <text>DNA(n) + a 2'-deoxyribonucleoside 5'-triphosphate = DNA(n+1) + diphosphate</text>
        <dbReference type="Rhea" id="RHEA:22508"/>
        <dbReference type="Rhea" id="RHEA-COMP:17339"/>
        <dbReference type="Rhea" id="RHEA-COMP:17340"/>
        <dbReference type="ChEBI" id="CHEBI:33019"/>
        <dbReference type="ChEBI" id="CHEBI:61560"/>
        <dbReference type="ChEBI" id="CHEBI:173112"/>
        <dbReference type="EC" id="2.7.7.7"/>
    </reaction>
</comment>
<proteinExistence type="inferred from homology"/>
<dbReference type="InterPro" id="IPR036397">
    <property type="entry name" value="RNaseH_sf"/>
</dbReference>
<dbReference type="InterPro" id="IPR043502">
    <property type="entry name" value="DNA/RNA_pol_sf"/>
</dbReference>
<evidence type="ECO:0000256" key="8">
    <source>
        <dbReference type="ARBA" id="ARBA00049244"/>
    </source>
</evidence>
<evidence type="ECO:0000256" key="1">
    <source>
        <dbReference type="ARBA" id="ARBA00005755"/>
    </source>
</evidence>
<evidence type="ECO:0000313" key="11">
    <source>
        <dbReference type="Proteomes" id="UP000683360"/>
    </source>
</evidence>
<keyword evidence="7" id="KW-0238">DNA-binding</keyword>
<dbReference type="Gene3D" id="1.10.287.690">
    <property type="entry name" value="Helix hairpin bin"/>
    <property type="match status" value="1"/>
</dbReference>
<evidence type="ECO:0000256" key="6">
    <source>
        <dbReference type="ARBA" id="ARBA00022932"/>
    </source>
</evidence>